<dbReference type="Proteomes" id="UP001148838">
    <property type="component" value="Unassembled WGS sequence"/>
</dbReference>
<reference evidence="1 2" key="1">
    <citation type="journal article" date="2022" name="Allergy">
        <title>Genome assembly and annotation of Periplaneta americana reveal a comprehensive cockroach allergen profile.</title>
        <authorList>
            <person name="Wang L."/>
            <person name="Xiong Q."/>
            <person name="Saelim N."/>
            <person name="Wang L."/>
            <person name="Nong W."/>
            <person name="Wan A.T."/>
            <person name="Shi M."/>
            <person name="Liu X."/>
            <person name="Cao Q."/>
            <person name="Hui J.H.L."/>
            <person name="Sookrung N."/>
            <person name="Leung T.F."/>
            <person name="Tungtrongchitr A."/>
            <person name="Tsui S.K.W."/>
        </authorList>
    </citation>
    <scope>NUCLEOTIDE SEQUENCE [LARGE SCALE GENOMIC DNA]</scope>
    <source>
        <strain evidence="1">PWHHKU_190912</strain>
    </source>
</reference>
<evidence type="ECO:0000313" key="1">
    <source>
        <dbReference type="EMBL" id="KAJ4434036.1"/>
    </source>
</evidence>
<dbReference type="EMBL" id="JAJSOF020000027">
    <property type="protein sequence ID" value="KAJ4434036.1"/>
    <property type="molecule type" value="Genomic_DNA"/>
</dbReference>
<dbReference type="Gene3D" id="3.30.420.10">
    <property type="entry name" value="Ribonuclease H-like superfamily/Ribonuclease H"/>
    <property type="match status" value="1"/>
</dbReference>
<keyword evidence="2" id="KW-1185">Reference proteome</keyword>
<dbReference type="InterPro" id="IPR036397">
    <property type="entry name" value="RNaseH_sf"/>
</dbReference>
<comment type="caution">
    <text evidence="1">The sequence shown here is derived from an EMBL/GenBank/DDBJ whole genome shotgun (WGS) entry which is preliminary data.</text>
</comment>
<proteinExistence type="predicted"/>
<gene>
    <name evidence="1" type="ORF">ANN_16355</name>
</gene>
<accession>A0ABQ8SIT3</accession>
<protein>
    <submittedName>
        <fullName evidence="1">Uncharacterized protein</fullName>
    </submittedName>
</protein>
<sequence>MAGLCEGGNEPAGFLKVIWLGALIPTKGMMNSDKYVHLLETRIVPQLQKSFPDDRGVFQQDLAPCHTSRKTTEFFNKKNIQLPPCEVRSVIKFLNAQGIALIEIYRQLCQVYGPNVMSKQMVRCSTRSSVMMVGPTALLLGTLNSDVLDRHGMSDVWANPRLEGKRPFWRPRRRWEDNIKMDLREVRYDDRNWINLAQDRNRWRAYVKAAMNLRVL</sequence>
<evidence type="ECO:0000313" key="2">
    <source>
        <dbReference type="Proteomes" id="UP001148838"/>
    </source>
</evidence>
<organism evidence="1 2">
    <name type="scientific">Periplaneta americana</name>
    <name type="common">American cockroach</name>
    <name type="synonym">Blatta americana</name>
    <dbReference type="NCBI Taxonomy" id="6978"/>
    <lineage>
        <taxon>Eukaryota</taxon>
        <taxon>Metazoa</taxon>
        <taxon>Ecdysozoa</taxon>
        <taxon>Arthropoda</taxon>
        <taxon>Hexapoda</taxon>
        <taxon>Insecta</taxon>
        <taxon>Pterygota</taxon>
        <taxon>Neoptera</taxon>
        <taxon>Polyneoptera</taxon>
        <taxon>Dictyoptera</taxon>
        <taxon>Blattodea</taxon>
        <taxon>Blattoidea</taxon>
        <taxon>Blattidae</taxon>
        <taxon>Blattinae</taxon>
        <taxon>Periplaneta</taxon>
    </lineage>
</organism>
<name>A0ABQ8SIT3_PERAM</name>